<organism evidence="1 2">
    <name type="scientific">Diversispora epigaea</name>
    <dbReference type="NCBI Taxonomy" id="1348612"/>
    <lineage>
        <taxon>Eukaryota</taxon>
        <taxon>Fungi</taxon>
        <taxon>Fungi incertae sedis</taxon>
        <taxon>Mucoromycota</taxon>
        <taxon>Glomeromycotina</taxon>
        <taxon>Glomeromycetes</taxon>
        <taxon>Diversisporales</taxon>
        <taxon>Diversisporaceae</taxon>
        <taxon>Diversispora</taxon>
    </lineage>
</organism>
<dbReference type="EMBL" id="PQFF01000036">
    <property type="protein sequence ID" value="RHZ87248.1"/>
    <property type="molecule type" value="Genomic_DNA"/>
</dbReference>
<accession>A0A397JKD0</accession>
<reference evidence="1 2" key="1">
    <citation type="submission" date="2018-08" db="EMBL/GenBank/DDBJ databases">
        <title>Genome and evolution of the arbuscular mycorrhizal fungus Diversispora epigaea (formerly Glomus versiforme) and its bacterial endosymbionts.</title>
        <authorList>
            <person name="Sun X."/>
            <person name="Fei Z."/>
            <person name="Harrison M."/>
        </authorList>
    </citation>
    <scope>NUCLEOTIDE SEQUENCE [LARGE SCALE GENOMIC DNA]</scope>
    <source>
        <strain evidence="1 2">IT104</strain>
    </source>
</reference>
<protein>
    <submittedName>
        <fullName evidence="1">Uncharacterized protein</fullName>
    </submittedName>
</protein>
<name>A0A397JKD0_9GLOM</name>
<keyword evidence="2" id="KW-1185">Reference proteome</keyword>
<sequence>MNDQDFDISEEVFNLSTNRWIKKNGKLYKRLLRDDYKYVEDFLHYLEDIPPIDTDEYGAIHLLADFYYPALILPLSTLAVRRDLCRRYPISVGTVVEGGMSLFTKEKNGKTSLKNLIGMDYSSLSALLEMR</sequence>
<dbReference type="Proteomes" id="UP000266861">
    <property type="component" value="Unassembled WGS sequence"/>
</dbReference>
<gene>
    <name evidence="1" type="ORF">Glove_38g66</name>
</gene>
<dbReference type="OrthoDB" id="2329797at2759"/>
<dbReference type="AlphaFoldDB" id="A0A397JKD0"/>
<proteinExistence type="predicted"/>
<evidence type="ECO:0000313" key="2">
    <source>
        <dbReference type="Proteomes" id="UP000266861"/>
    </source>
</evidence>
<evidence type="ECO:0000313" key="1">
    <source>
        <dbReference type="EMBL" id="RHZ87248.1"/>
    </source>
</evidence>
<comment type="caution">
    <text evidence="1">The sequence shown here is derived from an EMBL/GenBank/DDBJ whole genome shotgun (WGS) entry which is preliminary data.</text>
</comment>